<evidence type="ECO:0000256" key="6">
    <source>
        <dbReference type="ARBA" id="ARBA00023315"/>
    </source>
</evidence>
<gene>
    <name evidence="9" type="ORF">SCF082_LOCUS29727</name>
</gene>
<evidence type="ECO:0000256" key="1">
    <source>
        <dbReference type="ARBA" id="ARBA00004141"/>
    </source>
</evidence>
<comment type="domain">
    <text evidence="7">The DHHC domain is required for palmitoyltransferase activity.</text>
</comment>
<dbReference type="Pfam" id="PF01529">
    <property type="entry name" value="DHHC"/>
    <property type="match status" value="1"/>
</dbReference>
<evidence type="ECO:0000259" key="8">
    <source>
        <dbReference type="Pfam" id="PF01529"/>
    </source>
</evidence>
<accession>A0ABP0MTN5</accession>
<evidence type="ECO:0000256" key="2">
    <source>
        <dbReference type="ARBA" id="ARBA00022679"/>
    </source>
</evidence>
<dbReference type="EMBL" id="CAXAMM010024191">
    <property type="protein sequence ID" value="CAK9054856.1"/>
    <property type="molecule type" value="Genomic_DNA"/>
</dbReference>
<evidence type="ECO:0000256" key="7">
    <source>
        <dbReference type="RuleBase" id="RU079119"/>
    </source>
</evidence>
<dbReference type="InterPro" id="IPR001594">
    <property type="entry name" value="Palmitoyltrfase_DHHC"/>
</dbReference>
<protein>
    <recommendedName>
        <fullName evidence="7">Palmitoyltransferase</fullName>
        <ecNumber evidence="7">2.3.1.225</ecNumber>
    </recommendedName>
</protein>
<evidence type="ECO:0000313" key="10">
    <source>
        <dbReference type="Proteomes" id="UP001642464"/>
    </source>
</evidence>
<feature type="transmembrane region" description="Helical" evidence="7">
    <location>
        <begin position="192"/>
        <end position="215"/>
    </location>
</feature>
<keyword evidence="2 7" id="KW-0808">Transferase</keyword>
<keyword evidence="10" id="KW-1185">Reference proteome</keyword>
<comment type="caution">
    <text evidence="9">The sequence shown here is derived from an EMBL/GenBank/DDBJ whole genome shotgun (WGS) entry which is preliminary data.</text>
</comment>
<sequence>MYANNTLIRVVSVGPVLLVLGIFFFEWYAFNFVFMLRGLGRWRGEPLEAAFLRAFFFNAFWLLALWSFLKCAFSDPGFVPQWWLDEHQHCRAEPSFFGWQPGRVSSCAKCQVVRPERAHHCSVCGKCVLRMDHHCPWVGNCVGAKNHKYFILMLAYGIISAITYASSAYPILSAMLGRGHGRWTMGNLGAGGWGLFSMGAVLSASLGLAMSILFLSHLWLMAVNRTSIEVAYSGRNPYSHGILQNAAQLCGRCGVDWLLPIAPLRPTSDGCKFLPDYNRVDPEIGL</sequence>
<comment type="subcellular location">
    <subcellularLocation>
        <location evidence="1">Membrane</location>
        <topology evidence="1">Multi-pass membrane protein</topology>
    </subcellularLocation>
</comment>
<dbReference type="PANTHER" id="PTHR12246">
    <property type="entry name" value="PALMITOYLTRANSFERASE ZDHHC16"/>
    <property type="match status" value="1"/>
</dbReference>
<keyword evidence="5 7" id="KW-0472">Membrane</keyword>
<evidence type="ECO:0000256" key="3">
    <source>
        <dbReference type="ARBA" id="ARBA00022692"/>
    </source>
</evidence>
<name>A0ABP0MTN5_9DINO</name>
<feature type="domain" description="Palmitoyltransferase DHHC" evidence="8">
    <location>
        <begin position="106"/>
        <end position="229"/>
    </location>
</feature>
<feature type="transmembrane region" description="Helical" evidence="7">
    <location>
        <begin position="149"/>
        <end position="172"/>
    </location>
</feature>
<evidence type="ECO:0000313" key="9">
    <source>
        <dbReference type="EMBL" id="CAK9054856.1"/>
    </source>
</evidence>
<proteinExistence type="inferred from homology"/>
<dbReference type="InterPro" id="IPR039859">
    <property type="entry name" value="PFA4/ZDH16/20/ERF2-like"/>
</dbReference>
<reference evidence="9 10" key="1">
    <citation type="submission" date="2024-02" db="EMBL/GenBank/DDBJ databases">
        <authorList>
            <person name="Chen Y."/>
            <person name="Shah S."/>
            <person name="Dougan E. K."/>
            <person name="Thang M."/>
            <person name="Chan C."/>
        </authorList>
    </citation>
    <scope>NUCLEOTIDE SEQUENCE [LARGE SCALE GENOMIC DNA]</scope>
</reference>
<dbReference type="EC" id="2.3.1.225" evidence="7"/>
<comment type="catalytic activity">
    <reaction evidence="7">
        <text>L-cysteinyl-[protein] + hexadecanoyl-CoA = S-hexadecanoyl-L-cysteinyl-[protein] + CoA</text>
        <dbReference type="Rhea" id="RHEA:36683"/>
        <dbReference type="Rhea" id="RHEA-COMP:10131"/>
        <dbReference type="Rhea" id="RHEA-COMP:11032"/>
        <dbReference type="ChEBI" id="CHEBI:29950"/>
        <dbReference type="ChEBI" id="CHEBI:57287"/>
        <dbReference type="ChEBI" id="CHEBI:57379"/>
        <dbReference type="ChEBI" id="CHEBI:74151"/>
        <dbReference type="EC" id="2.3.1.225"/>
    </reaction>
</comment>
<organism evidence="9 10">
    <name type="scientific">Durusdinium trenchii</name>
    <dbReference type="NCBI Taxonomy" id="1381693"/>
    <lineage>
        <taxon>Eukaryota</taxon>
        <taxon>Sar</taxon>
        <taxon>Alveolata</taxon>
        <taxon>Dinophyceae</taxon>
        <taxon>Suessiales</taxon>
        <taxon>Symbiodiniaceae</taxon>
        <taxon>Durusdinium</taxon>
    </lineage>
</organism>
<evidence type="ECO:0000256" key="4">
    <source>
        <dbReference type="ARBA" id="ARBA00022989"/>
    </source>
</evidence>
<evidence type="ECO:0000256" key="5">
    <source>
        <dbReference type="ARBA" id="ARBA00023136"/>
    </source>
</evidence>
<keyword evidence="3 7" id="KW-0812">Transmembrane</keyword>
<dbReference type="Proteomes" id="UP001642464">
    <property type="component" value="Unassembled WGS sequence"/>
</dbReference>
<comment type="similarity">
    <text evidence="7">Belongs to the DHHC palmitoyltransferase family.</text>
</comment>
<dbReference type="PROSITE" id="PS50216">
    <property type="entry name" value="DHHC"/>
    <property type="match status" value="1"/>
</dbReference>
<keyword evidence="4 7" id="KW-1133">Transmembrane helix</keyword>
<feature type="transmembrane region" description="Helical" evidence="7">
    <location>
        <begin position="7"/>
        <end position="30"/>
    </location>
</feature>
<keyword evidence="6 7" id="KW-0012">Acyltransferase</keyword>
<feature type="transmembrane region" description="Helical" evidence="7">
    <location>
        <begin position="50"/>
        <end position="69"/>
    </location>
</feature>